<accession>A0ABT1NJL1</accession>
<dbReference type="Proteomes" id="UP001651880">
    <property type="component" value="Unassembled WGS sequence"/>
</dbReference>
<dbReference type="Gene3D" id="3.40.630.10">
    <property type="entry name" value="Zn peptidases"/>
    <property type="match status" value="1"/>
</dbReference>
<dbReference type="SUPFAM" id="SSF53187">
    <property type="entry name" value="Zn-dependent exopeptidases"/>
    <property type="match status" value="1"/>
</dbReference>
<feature type="domain" description="Peptidase M28" evidence="1">
    <location>
        <begin position="255"/>
        <end position="457"/>
    </location>
</feature>
<protein>
    <submittedName>
        <fullName evidence="2">DUF4910 domain-containing protein</fullName>
    </submittedName>
</protein>
<sequence length="651" mass="73339">MAKSNEAFTLQRCIEVINDACSGGEAMSFVREVSAFHRVQASQGYRAAAECTASLLRQNGLDVCIHSYPADGRTLCFTQKLFKEWNCTEGWLEIILPWQERLSDFNREEMSIIQRSANMDFSNKDIPIIYVENNIAPADLNISLAGALLFVENDFDKWCKRAIELGALGIITVSMPEIKPVRINMSEDKEMAYSHANLSFHIYSEEQENKLCGFAISPYSGKRLREACIAMAAEERRPTARFKVSSTLTKGFIENVDAVIHGDTDEEILMVAHLCHPRSSVNDNASGVAAAMEAMCALGRLITEGTLPRPHRTIRLLLIPEFTGTYAFLKENEDRLSKIVAGINLDMVAGYQNGKAGPTIIVDTPDCAHSFSGDLSSIIMRELSKECSFGGKDRYVPLFMGAKVPFAFGSDHYILSDPTVDIPAVALTQWPDKTYHTSADSIDHIDPKMLRRSAALAGSYCYIYSRFTVEDAEAVIPEVSDRFFQYINSLRRKKACSDARERCDYIRDIYFATLNRISSLFDEKEFCQISSVIEDEKELFLRLEQIYFKGREKNPLSSSPIPLRLFKAPLAMRSIIGDMTSYEKKKFYGLRSKYPGYPSLDDYLIYEADGKRTVADIARRVYFQTGVECGDYAEEFFEMLSDIGLIKLTNS</sequence>
<dbReference type="EMBL" id="JAJEKE010000022">
    <property type="protein sequence ID" value="MCQ1531418.1"/>
    <property type="molecule type" value="Genomic_DNA"/>
</dbReference>
<evidence type="ECO:0000313" key="2">
    <source>
        <dbReference type="EMBL" id="MCQ1531418.1"/>
    </source>
</evidence>
<evidence type="ECO:0000313" key="3">
    <source>
        <dbReference type="Proteomes" id="UP001651880"/>
    </source>
</evidence>
<dbReference type="InterPro" id="IPR007484">
    <property type="entry name" value="Peptidase_M28"/>
</dbReference>
<name>A0ABT1NJL1_9FIRM</name>
<comment type="caution">
    <text evidence="2">The sequence shown here is derived from an EMBL/GenBank/DDBJ whole genome shotgun (WGS) entry which is preliminary data.</text>
</comment>
<dbReference type="Pfam" id="PF04389">
    <property type="entry name" value="Peptidase_M28"/>
    <property type="match status" value="1"/>
</dbReference>
<dbReference type="RefSeq" id="WP_255228952.1">
    <property type="nucleotide sequence ID" value="NZ_JAJEKE010000022.1"/>
</dbReference>
<keyword evidence="3" id="KW-1185">Reference proteome</keyword>
<gene>
    <name evidence="2" type="ORF">LJD61_18015</name>
</gene>
<proteinExistence type="predicted"/>
<evidence type="ECO:0000259" key="1">
    <source>
        <dbReference type="Pfam" id="PF04389"/>
    </source>
</evidence>
<organism evidence="2 3">
    <name type="scientific">Lutispora saccharofermentans</name>
    <dbReference type="NCBI Taxonomy" id="3024236"/>
    <lineage>
        <taxon>Bacteria</taxon>
        <taxon>Bacillati</taxon>
        <taxon>Bacillota</taxon>
        <taxon>Clostridia</taxon>
        <taxon>Lutisporales</taxon>
        <taxon>Lutisporaceae</taxon>
        <taxon>Lutispora</taxon>
    </lineage>
</organism>
<reference evidence="2 3" key="1">
    <citation type="submission" date="2021-10" db="EMBL/GenBank/DDBJ databases">
        <title>Lutispora strain m25 sp. nov., a thermophilic, non-spore-forming bacterium isolated from a lab-scale methanogenic bioreactor digesting anaerobic sludge.</title>
        <authorList>
            <person name="El Houari A."/>
            <person name="Mcdonald J."/>
        </authorList>
    </citation>
    <scope>NUCLEOTIDE SEQUENCE [LARGE SCALE GENOMIC DNA]</scope>
    <source>
        <strain evidence="3">m25</strain>
    </source>
</reference>